<keyword evidence="1" id="KW-1133">Transmembrane helix</keyword>
<proteinExistence type="predicted"/>
<evidence type="ECO:0000313" key="3">
    <source>
        <dbReference type="Proteomes" id="UP001474421"/>
    </source>
</evidence>
<dbReference type="EMBL" id="JAOTOJ010000001">
    <property type="protein sequence ID" value="KAK9409095.1"/>
    <property type="molecule type" value="Genomic_DNA"/>
</dbReference>
<dbReference type="Proteomes" id="UP001474421">
    <property type="component" value="Unassembled WGS sequence"/>
</dbReference>
<keyword evidence="1" id="KW-0472">Membrane</keyword>
<feature type="transmembrane region" description="Helical" evidence="1">
    <location>
        <begin position="46"/>
        <end position="64"/>
    </location>
</feature>
<name>A0AAW1C6A0_CROAD</name>
<keyword evidence="1" id="KW-0812">Transmembrane</keyword>
<comment type="caution">
    <text evidence="2">The sequence shown here is derived from an EMBL/GenBank/DDBJ whole genome shotgun (WGS) entry which is preliminary data.</text>
</comment>
<evidence type="ECO:0000313" key="2">
    <source>
        <dbReference type="EMBL" id="KAK9409095.1"/>
    </source>
</evidence>
<gene>
    <name evidence="2" type="ORF">NXF25_000270</name>
</gene>
<sequence>MQAPEPMPSYEQLVRRSYRSLVGALRSCTDCGWELSRRTWAENARLAWTEALLFLLCAVGWTIARRVASRYFFRVSRIQIEES</sequence>
<reference evidence="2 3" key="1">
    <citation type="journal article" date="2024" name="Proc. Natl. Acad. Sci. U.S.A.">
        <title>The genetic regulatory architecture and epigenomic basis for age-related changes in rattlesnake venom.</title>
        <authorList>
            <person name="Hogan M.P."/>
            <person name="Holding M.L."/>
            <person name="Nystrom G.S."/>
            <person name="Colston T.J."/>
            <person name="Bartlett D.A."/>
            <person name="Mason A.J."/>
            <person name="Ellsworth S.A."/>
            <person name="Rautsaw R.M."/>
            <person name="Lawrence K.C."/>
            <person name="Strickland J.L."/>
            <person name="He B."/>
            <person name="Fraser P."/>
            <person name="Margres M.J."/>
            <person name="Gilbert D.M."/>
            <person name="Gibbs H.L."/>
            <person name="Parkinson C.L."/>
            <person name="Rokyta D.R."/>
        </authorList>
    </citation>
    <scope>NUCLEOTIDE SEQUENCE [LARGE SCALE GENOMIC DNA]</scope>
    <source>
        <strain evidence="2">DRR0105</strain>
    </source>
</reference>
<accession>A0AAW1C6A0</accession>
<keyword evidence="3" id="KW-1185">Reference proteome</keyword>
<organism evidence="2 3">
    <name type="scientific">Crotalus adamanteus</name>
    <name type="common">Eastern diamondback rattlesnake</name>
    <dbReference type="NCBI Taxonomy" id="8729"/>
    <lineage>
        <taxon>Eukaryota</taxon>
        <taxon>Metazoa</taxon>
        <taxon>Chordata</taxon>
        <taxon>Craniata</taxon>
        <taxon>Vertebrata</taxon>
        <taxon>Euteleostomi</taxon>
        <taxon>Lepidosauria</taxon>
        <taxon>Squamata</taxon>
        <taxon>Bifurcata</taxon>
        <taxon>Unidentata</taxon>
        <taxon>Episquamata</taxon>
        <taxon>Toxicofera</taxon>
        <taxon>Serpentes</taxon>
        <taxon>Colubroidea</taxon>
        <taxon>Viperidae</taxon>
        <taxon>Crotalinae</taxon>
        <taxon>Crotalus</taxon>
    </lineage>
</organism>
<evidence type="ECO:0000256" key="1">
    <source>
        <dbReference type="SAM" id="Phobius"/>
    </source>
</evidence>
<protein>
    <submittedName>
        <fullName evidence="2">Ceramide synthase 1</fullName>
    </submittedName>
</protein>
<dbReference type="AlphaFoldDB" id="A0AAW1C6A0"/>